<dbReference type="InterPro" id="IPR006615">
    <property type="entry name" value="Pept_C19_DUSP"/>
</dbReference>
<sequence>MMKKSQVKKNFKQNLEQITDVKATYLPQKVALVNKDFYDEFIKWLSKRGKSPKNLNTLKLLNNGKLKSNLKRGIDFEIINTNFWHDITEKFGSMHKIELILVKNPTNGQEIFIPPNGNYIKFNIYLPVRRAGTSSYSQSSMPIQYYSASDWLLKEVKNKICYSYNHESSNFSFARHLSTNPDEQISENFKMGVVAQSYSRDLDLKHTKSMSESRTLPLSMRPIKKLSTGTTTTSSSSILNNDHFDSRPNTNRMSKTVKPSSRSSVQSKTTTKDFEGINGRTDIEIFPKPVGLNNLGNTCFFNAAVQCLVRVMPLTTFVLSNRFQSQLNPSNSKSSRGNIARSYRRFLEDLCNGSSTAARDPSLLRRAVVSKYPRFANYGQHDSQELLCSLLDGLHEDMNQSSHCGGHDRPISVTSQSDSWQVHISRNSSPIVDIFHGILYSSVTCPSCGHVEEVHDPFIFLSLPLQRKLSAIKLEDCLNRFSQREVLDAKNKYRCEKCKKMVCAMKEMGIEKCGKKVLIIHFKRFSGEGQFASKIDTPVDYPDVLDVGKFAKDDRGRFRLIGAVFHSGGLGGGHYTAAAIDPASNSWYYFNDSMASKISKERAHSRGAYILFYQRLE</sequence>
<dbReference type="Proteomes" id="UP001470230">
    <property type="component" value="Unassembled WGS sequence"/>
</dbReference>
<reference evidence="10 11" key="1">
    <citation type="submission" date="2024-04" db="EMBL/GenBank/DDBJ databases">
        <title>Tritrichomonas musculus Genome.</title>
        <authorList>
            <person name="Alves-Ferreira E."/>
            <person name="Grigg M."/>
            <person name="Lorenzi H."/>
            <person name="Galac M."/>
        </authorList>
    </citation>
    <scope>NUCLEOTIDE SEQUENCE [LARGE SCALE GENOMIC DNA]</scope>
    <source>
        <strain evidence="10 11">EAF2021</strain>
    </source>
</reference>
<evidence type="ECO:0000313" key="10">
    <source>
        <dbReference type="EMBL" id="KAK8857524.1"/>
    </source>
</evidence>
<dbReference type="InterPro" id="IPR028889">
    <property type="entry name" value="USP"/>
</dbReference>
<evidence type="ECO:0000256" key="4">
    <source>
        <dbReference type="ARBA" id="ARBA00022670"/>
    </source>
</evidence>
<evidence type="ECO:0000256" key="5">
    <source>
        <dbReference type="ARBA" id="ARBA00022786"/>
    </source>
</evidence>
<keyword evidence="5" id="KW-0833">Ubl conjugation pathway</keyword>
<evidence type="ECO:0000256" key="1">
    <source>
        <dbReference type="ARBA" id="ARBA00000707"/>
    </source>
</evidence>
<keyword evidence="6" id="KW-0378">Hydrolase</keyword>
<evidence type="ECO:0000256" key="8">
    <source>
        <dbReference type="SAM" id="MobiDB-lite"/>
    </source>
</evidence>
<dbReference type="Gene3D" id="3.30.2230.10">
    <property type="entry name" value="DUSP-like"/>
    <property type="match status" value="1"/>
</dbReference>
<dbReference type="PROSITE" id="PS50235">
    <property type="entry name" value="USP_3"/>
    <property type="match status" value="1"/>
</dbReference>
<keyword evidence="11" id="KW-1185">Reference proteome</keyword>
<evidence type="ECO:0000256" key="2">
    <source>
        <dbReference type="ARBA" id="ARBA00009085"/>
    </source>
</evidence>
<dbReference type="Gene3D" id="3.90.70.10">
    <property type="entry name" value="Cysteine proteinases"/>
    <property type="match status" value="1"/>
</dbReference>
<dbReference type="PANTHER" id="PTHR21646">
    <property type="entry name" value="UBIQUITIN CARBOXYL-TERMINAL HYDROLASE"/>
    <property type="match status" value="1"/>
</dbReference>
<feature type="region of interest" description="Disordered" evidence="8">
    <location>
        <begin position="226"/>
        <end position="272"/>
    </location>
</feature>
<feature type="compositionally biased region" description="Polar residues" evidence="8">
    <location>
        <begin position="247"/>
        <end position="269"/>
    </location>
</feature>
<feature type="compositionally biased region" description="Low complexity" evidence="8">
    <location>
        <begin position="227"/>
        <end position="237"/>
    </location>
</feature>
<accession>A0ABR2I4Y2</accession>
<dbReference type="InterPro" id="IPR050185">
    <property type="entry name" value="Ub_carboxyl-term_hydrolase"/>
</dbReference>
<comment type="similarity">
    <text evidence="2">Belongs to the peptidase C19 family.</text>
</comment>
<dbReference type="InterPro" id="IPR001394">
    <property type="entry name" value="Peptidase_C19_UCH"/>
</dbReference>
<dbReference type="InterPro" id="IPR035927">
    <property type="entry name" value="DUSP-like_sf"/>
</dbReference>
<dbReference type="PANTHER" id="PTHR21646:SF24">
    <property type="entry name" value="UBIQUITIN CARBOXYL-TERMINAL HYDROLASE"/>
    <property type="match status" value="1"/>
</dbReference>
<dbReference type="Pfam" id="PF00443">
    <property type="entry name" value="UCH"/>
    <property type="match status" value="1"/>
</dbReference>
<comment type="catalytic activity">
    <reaction evidence="1">
        <text>Thiol-dependent hydrolysis of ester, thioester, amide, peptide and isopeptide bonds formed by the C-terminal Gly of ubiquitin (a 76-residue protein attached to proteins as an intracellular targeting signal).</text>
        <dbReference type="EC" id="3.4.19.12"/>
    </reaction>
</comment>
<dbReference type="CDD" id="cd02674">
    <property type="entry name" value="Peptidase_C19R"/>
    <property type="match status" value="1"/>
</dbReference>
<feature type="domain" description="USP" evidence="9">
    <location>
        <begin position="290"/>
        <end position="616"/>
    </location>
</feature>
<evidence type="ECO:0000313" key="11">
    <source>
        <dbReference type="Proteomes" id="UP001470230"/>
    </source>
</evidence>
<proteinExistence type="inferred from homology"/>
<evidence type="ECO:0000256" key="3">
    <source>
        <dbReference type="ARBA" id="ARBA00012759"/>
    </source>
</evidence>
<evidence type="ECO:0000259" key="9">
    <source>
        <dbReference type="PROSITE" id="PS50235"/>
    </source>
</evidence>
<evidence type="ECO:0000256" key="6">
    <source>
        <dbReference type="ARBA" id="ARBA00022801"/>
    </source>
</evidence>
<dbReference type="InterPro" id="IPR038765">
    <property type="entry name" value="Papain-like_cys_pep_sf"/>
</dbReference>
<keyword evidence="7" id="KW-0788">Thiol protease</keyword>
<protein>
    <recommendedName>
        <fullName evidence="3">ubiquitinyl hydrolase 1</fullName>
        <ecNumber evidence="3">3.4.19.12</ecNumber>
    </recommendedName>
</protein>
<keyword evidence="4" id="KW-0645">Protease</keyword>
<dbReference type="Pfam" id="PF06337">
    <property type="entry name" value="DUSP"/>
    <property type="match status" value="1"/>
</dbReference>
<dbReference type="SUPFAM" id="SSF143791">
    <property type="entry name" value="DUSP-like"/>
    <property type="match status" value="1"/>
</dbReference>
<dbReference type="EMBL" id="JAPFFF010000020">
    <property type="protein sequence ID" value="KAK8857524.1"/>
    <property type="molecule type" value="Genomic_DNA"/>
</dbReference>
<organism evidence="10 11">
    <name type="scientific">Tritrichomonas musculus</name>
    <dbReference type="NCBI Taxonomy" id="1915356"/>
    <lineage>
        <taxon>Eukaryota</taxon>
        <taxon>Metamonada</taxon>
        <taxon>Parabasalia</taxon>
        <taxon>Tritrichomonadida</taxon>
        <taxon>Tritrichomonadidae</taxon>
        <taxon>Tritrichomonas</taxon>
    </lineage>
</organism>
<dbReference type="EC" id="3.4.19.12" evidence="3"/>
<comment type="caution">
    <text evidence="10">The sequence shown here is derived from an EMBL/GenBank/DDBJ whole genome shotgun (WGS) entry which is preliminary data.</text>
</comment>
<gene>
    <name evidence="10" type="ORF">M9Y10_015929</name>
</gene>
<dbReference type="SUPFAM" id="SSF54001">
    <property type="entry name" value="Cysteine proteinases"/>
    <property type="match status" value="1"/>
</dbReference>
<dbReference type="PROSITE" id="PS00972">
    <property type="entry name" value="USP_1"/>
    <property type="match status" value="1"/>
</dbReference>
<dbReference type="InterPro" id="IPR018200">
    <property type="entry name" value="USP_CS"/>
</dbReference>
<name>A0ABR2I4Y2_9EUKA</name>
<evidence type="ECO:0000256" key="7">
    <source>
        <dbReference type="ARBA" id="ARBA00022807"/>
    </source>
</evidence>